<protein>
    <submittedName>
        <fullName evidence="3">Uncharacterized protein</fullName>
    </submittedName>
</protein>
<evidence type="ECO:0000256" key="2">
    <source>
        <dbReference type="SAM" id="SignalP"/>
    </source>
</evidence>
<accession>A0AA39SAX5</accession>
<feature type="signal peptide" evidence="2">
    <location>
        <begin position="1"/>
        <end position="16"/>
    </location>
</feature>
<feature type="chain" id="PRO_5041243257" evidence="2">
    <location>
        <begin position="17"/>
        <end position="89"/>
    </location>
</feature>
<name>A0AA39SAX5_ACESA</name>
<dbReference type="AlphaFoldDB" id="A0AA39SAX5"/>
<sequence length="89" mass="9933">MTVINLASLMLRVMRAQVQNDEEEDVLEDDSPLERVVVTPNVGTSNEVTQPSTRVPNLDSNEPAPWVRRLHNKEDVIGDVNEGVRLGVK</sequence>
<organism evidence="3 4">
    <name type="scientific">Acer saccharum</name>
    <name type="common">Sugar maple</name>
    <dbReference type="NCBI Taxonomy" id="4024"/>
    <lineage>
        <taxon>Eukaryota</taxon>
        <taxon>Viridiplantae</taxon>
        <taxon>Streptophyta</taxon>
        <taxon>Embryophyta</taxon>
        <taxon>Tracheophyta</taxon>
        <taxon>Spermatophyta</taxon>
        <taxon>Magnoliopsida</taxon>
        <taxon>eudicotyledons</taxon>
        <taxon>Gunneridae</taxon>
        <taxon>Pentapetalae</taxon>
        <taxon>rosids</taxon>
        <taxon>malvids</taxon>
        <taxon>Sapindales</taxon>
        <taxon>Sapindaceae</taxon>
        <taxon>Hippocastanoideae</taxon>
        <taxon>Acereae</taxon>
        <taxon>Acer</taxon>
    </lineage>
</organism>
<keyword evidence="4" id="KW-1185">Reference proteome</keyword>
<evidence type="ECO:0000313" key="4">
    <source>
        <dbReference type="Proteomes" id="UP001168877"/>
    </source>
</evidence>
<reference evidence="3" key="1">
    <citation type="journal article" date="2022" name="Plant J.">
        <title>Strategies of tolerance reflected in two North American maple genomes.</title>
        <authorList>
            <person name="McEvoy S.L."/>
            <person name="Sezen U.U."/>
            <person name="Trouern-Trend A."/>
            <person name="McMahon S.M."/>
            <person name="Schaberg P.G."/>
            <person name="Yang J."/>
            <person name="Wegrzyn J.L."/>
            <person name="Swenson N.G."/>
        </authorList>
    </citation>
    <scope>NUCLEOTIDE SEQUENCE</scope>
    <source>
        <strain evidence="3">NS2018</strain>
    </source>
</reference>
<reference evidence="3" key="2">
    <citation type="submission" date="2023-06" db="EMBL/GenBank/DDBJ databases">
        <authorList>
            <person name="Swenson N.G."/>
            <person name="Wegrzyn J.L."/>
            <person name="Mcevoy S.L."/>
        </authorList>
    </citation>
    <scope>NUCLEOTIDE SEQUENCE</scope>
    <source>
        <strain evidence="3">NS2018</strain>
        <tissue evidence="3">Leaf</tissue>
    </source>
</reference>
<evidence type="ECO:0000256" key="1">
    <source>
        <dbReference type="SAM" id="MobiDB-lite"/>
    </source>
</evidence>
<evidence type="ECO:0000313" key="3">
    <source>
        <dbReference type="EMBL" id="KAK0594196.1"/>
    </source>
</evidence>
<keyword evidence="2" id="KW-0732">Signal</keyword>
<proteinExistence type="predicted"/>
<feature type="region of interest" description="Disordered" evidence="1">
    <location>
        <begin position="41"/>
        <end position="64"/>
    </location>
</feature>
<comment type="caution">
    <text evidence="3">The sequence shown here is derived from an EMBL/GenBank/DDBJ whole genome shotgun (WGS) entry which is preliminary data.</text>
</comment>
<feature type="compositionally biased region" description="Polar residues" evidence="1">
    <location>
        <begin position="41"/>
        <end position="60"/>
    </location>
</feature>
<dbReference type="EMBL" id="JAUESC010000097">
    <property type="protein sequence ID" value="KAK0594196.1"/>
    <property type="molecule type" value="Genomic_DNA"/>
</dbReference>
<gene>
    <name evidence="3" type="ORF">LWI29_015419</name>
</gene>
<dbReference type="Proteomes" id="UP001168877">
    <property type="component" value="Unassembled WGS sequence"/>
</dbReference>